<dbReference type="RefSeq" id="WP_343765272.1">
    <property type="nucleotide sequence ID" value="NZ_BAAACF010000001.1"/>
</dbReference>
<dbReference type="Pfam" id="PF00701">
    <property type="entry name" value="DHDPS"/>
    <property type="match status" value="1"/>
</dbReference>
<dbReference type="InterPro" id="IPR013785">
    <property type="entry name" value="Aldolase_TIM"/>
</dbReference>
<organism evidence="3 4">
    <name type="scientific">Clostridium malenominatum</name>
    <dbReference type="NCBI Taxonomy" id="1539"/>
    <lineage>
        <taxon>Bacteria</taxon>
        <taxon>Bacillati</taxon>
        <taxon>Bacillota</taxon>
        <taxon>Clostridia</taxon>
        <taxon>Eubacteriales</taxon>
        <taxon>Clostridiaceae</taxon>
        <taxon>Clostridium</taxon>
    </lineage>
</organism>
<comment type="caution">
    <text evidence="3">The sequence shown here is derived from an EMBL/GenBank/DDBJ whole genome shotgun (WGS) entry which is preliminary data.</text>
</comment>
<dbReference type="Proteomes" id="UP001500339">
    <property type="component" value="Unassembled WGS sequence"/>
</dbReference>
<evidence type="ECO:0000313" key="3">
    <source>
        <dbReference type="EMBL" id="GAA0716435.1"/>
    </source>
</evidence>
<evidence type="ECO:0000256" key="1">
    <source>
        <dbReference type="ARBA" id="ARBA00007592"/>
    </source>
</evidence>
<dbReference type="PANTHER" id="PTHR12128">
    <property type="entry name" value="DIHYDRODIPICOLINATE SYNTHASE"/>
    <property type="match status" value="1"/>
</dbReference>
<protein>
    <recommendedName>
        <fullName evidence="5">4-hydroxy-tetrahydrodipicolinate synthase</fullName>
    </recommendedName>
</protein>
<proteinExistence type="inferred from homology"/>
<accession>A0ABP3TTZ6</accession>
<dbReference type="SUPFAM" id="SSF51569">
    <property type="entry name" value="Aldolase"/>
    <property type="match status" value="1"/>
</dbReference>
<evidence type="ECO:0000256" key="2">
    <source>
        <dbReference type="ARBA" id="ARBA00023239"/>
    </source>
</evidence>
<dbReference type="Gene3D" id="3.20.20.70">
    <property type="entry name" value="Aldolase class I"/>
    <property type="match status" value="1"/>
</dbReference>
<dbReference type="SMART" id="SM01130">
    <property type="entry name" value="DHDPS"/>
    <property type="match status" value="1"/>
</dbReference>
<name>A0ABP3TTZ6_9CLOT</name>
<dbReference type="PANTHER" id="PTHR12128:SF66">
    <property type="entry name" value="4-HYDROXY-2-OXOGLUTARATE ALDOLASE, MITOCHONDRIAL"/>
    <property type="match status" value="1"/>
</dbReference>
<sequence>MFDFTKVQGKINKSIIPAVPIPFNKDGSINTFSQESYVAWMNNQPISAVALWAHTGRGLFISKEQREYIFRSYREGLSREKMILCGVGALANDKISDEEYMDKAYFMALHAKELGADMLLPYAPTLFRGREDQDEKIIKYHKKIAQLGVPMILFFLYEEAGGITYSKEVLKELFKIKNVIGIKMATLDSVMTYQDISNLILKDSPETYLITGEDRMFGYTVSRGAKGALVGLGSIYTKLQYEMMQAYYEGEYEKFIELSAAVDNLAENTFYKPMEGYIERVLYILARKNIISMEAVNDPYGPGISVEEKALIDECIEKLGDM</sequence>
<keyword evidence="4" id="KW-1185">Reference proteome</keyword>
<evidence type="ECO:0008006" key="5">
    <source>
        <dbReference type="Google" id="ProtNLM"/>
    </source>
</evidence>
<keyword evidence="2" id="KW-0456">Lyase</keyword>
<evidence type="ECO:0000313" key="4">
    <source>
        <dbReference type="Proteomes" id="UP001500339"/>
    </source>
</evidence>
<dbReference type="CDD" id="cd00408">
    <property type="entry name" value="DHDPS-like"/>
    <property type="match status" value="1"/>
</dbReference>
<dbReference type="InterPro" id="IPR002220">
    <property type="entry name" value="DapA-like"/>
</dbReference>
<reference evidence="4" key="1">
    <citation type="journal article" date="2019" name="Int. J. Syst. Evol. Microbiol.">
        <title>The Global Catalogue of Microorganisms (GCM) 10K type strain sequencing project: providing services to taxonomists for standard genome sequencing and annotation.</title>
        <authorList>
            <consortium name="The Broad Institute Genomics Platform"/>
            <consortium name="The Broad Institute Genome Sequencing Center for Infectious Disease"/>
            <person name="Wu L."/>
            <person name="Ma J."/>
        </authorList>
    </citation>
    <scope>NUCLEOTIDE SEQUENCE [LARGE SCALE GENOMIC DNA]</scope>
    <source>
        <strain evidence="4">JCM 1405</strain>
    </source>
</reference>
<comment type="similarity">
    <text evidence="1">Belongs to the DapA family.</text>
</comment>
<dbReference type="EMBL" id="BAAACF010000001">
    <property type="protein sequence ID" value="GAA0716435.1"/>
    <property type="molecule type" value="Genomic_DNA"/>
</dbReference>
<gene>
    <name evidence="3" type="ORF">GCM10008905_00870</name>
</gene>